<dbReference type="Pfam" id="PF13302">
    <property type="entry name" value="Acetyltransf_3"/>
    <property type="match status" value="1"/>
</dbReference>
<dbReference type="PANTHER" id="PTHR43415:SF3">
    <property type="entry name" value="GNAT-FAMILY ACETYLTRANSFERASE"/>
    <property type="match status" value="1"/>
</dbReference>
<evidence type="ECO:0000259" key="1">
    <source>
        <dbReference type="PROSITE" id="PS51186"/>
    </source>
</evidence>
<evidence type="ECO:0000313" key="2">
    <source>
        <dbReference type="EMBL" id="API52757.1"/>
    </source>
</evidence>
<dbReference type="EMBL" id="CP018228">
    <property type="protein sequence ID" value="API52757.1"/>
    <property type="molecule type" value="Genomic_DNA"/>
</dbReference>
<dbReference type="GO" id="GO:0016747">
    <property type="term" value="F:acyltransferase activity, transferring groups other than amino-acyl groups"/>
    <property type="evidence" value="ECO:0007669"/>
    <property type="project" value="InterPro"/>
</dbReference>
<name>A0A1L3ZAW6_RHILE</name>
<dbReference type="RefSeq" id="WP_072639211.1">
    <property type="nucleotide sequence ID" value="NZ_CP018228.1"/>
</dbReference>
<dbReference type="Proteomes" id="UP000183050">
    <property type="component" value="Chromosome"/>
</dbReference>
<dbReference type="AlphaFoldDB" id="A0A1L3ZAW6"/>
<dbReference type="PROSITE" id="PS51186">
    <property type="entry name" value="GNAT"/>
    <property type="match status" value="1"/>
</dbReference>
<proteinExistence type="predicted"/>
<dbReference type="InterPro" id="IPR000182">
    <property type="entry name" value="GNAT_dom"/>
</dbReference>
<keyword evidence="2" id="KW-0808">Transferase</keyword>
<organism evidence="2 3">
    <name type="scientific">Rhizobium leguminosarum</name>
    <dbReference type="NCBI Taxonomy" id="384"/>
    <lineage>
        <taxon>Bacteria</taxon>
        <taxon>Pseudomonadati</taxon>
        <taxon>Pseudomonadota</taxon>
        <taxon>Alphaproteobacteria</taxon>
        <taxon>Hyphomicrobiales</taxon>
        <taxon>Rhizobiaceae</taxon>
        <taxon>Rhizobium/Agrobacterium group</taxon>
        <taxon>Rhizobium</taxon>
    </lineage>
</organism>
<reference evidence="2 3" key="1">
    <citation type="submission" date="2016-11" db="EMBL/GenBank/DDBJ databases">
        <title>Rhizobium leguminosarum bv. viciae strain Vaf12 isolated from Vavilovia formosa root nodules from Russia, Dagestan.</title>
        <authorList>
            <person name="Kimeklis A."/>
        </authorList>
    </citation>
    <scope>NUCLEOTIDE SEQUENCE [LARGE SCALE GENOMIC DNA]</scope>
    <source>
        <strain evidence="2 3">Vaf-108</strain>
    </source>
</reference>
<accession>A0A1L3ZAW6</accession>
<dbReference type="Gene3D" id="3.40.630.30">
    <property type="match status" value="1"/>
</dbReference>
<sequence length="184" mass="20748">MVSLKGAGVRLRPASPDDAEARFSLGTDADISRMFGVSQSDVKPITRDAAEEWAQGQAQNPYAWMIEVEQRLIGEIKLHSLNFQDRRASMAVAIYDPALLGKGLGSEAIRLLLQHAFTELKLHRIGIRVLAYNERAIRAYQKCGFVVEGRERETAFVDGKWHDDLMMGLLSTEFQDWLRLEVQS</sequence>
<evidence type="ECO:0000313" key="3">
    <source>
        <dbReference type="Proteomes" id="UP000183050"/>
    </source>
</evidence>
<protein>
    <submittedName>
        <fullName evidence="2">GNAT family N-acetyltransferase</fullName>
    </submittedName>
</protein>
<dbReference type="InterPro" id="IPR016181">
    <property type="entry name" value="Acyl_CoA_acyltransferase"/>
</dbReference>
<feature type="domain" description="N-acetyltransferase" evidence="1">
    <location>
        <begin position="9"/>
        <end position="163"/>
    </location>
</feature>
<dbReference type="SUPFAM" id="SSF55729">
    <property type="entry name" value="Acyl-CoA N-acyltransferases (Nat)"/>
    <property type="match status" value="1"/>
</dbReference>
<gene>
    <name evidence="2" type="ORF">BMW22_15055</name>
</gene>
<dbReference type="PANTHER" id="PTHR43415">
    <property type="entry name" value="SPERMIDINE N(1)-ACETYLTRANSFERASE"/>
    <property type="match status" value="1"/>
</dbReference>